<dbReference type="Proteomes" id="UP001500416">
    <property type="component" value="Unassembled WGS sequence"/>
</dbReference>
<protein>
    <recommendedName>
        <fullName evidence="2">DUF4328 domain-containing protein</fullName>
    </recommendedName>
</protein>
<proteinExistence type="predicted"/>
<evidence type="ECO:0000259" key="2">
    <source>
        <dbReference type="Pfam" id="PF14219"/>
    </source>
</evidence>
<feature type="transmembrane region" description="Helical" evidence="1">
    <location>
        <begin position="67"/>
        <end position="85"/>
    </location>
</feature>
<gene>
    <name evidence="3" type="ORF">GCM10010492_45010</name>
</gene>
<name>A0ABP3DSL0_9PSEU</name>
<keyword evidence="4" id="KW-1185">Reference proteome</keyword>
<evidence type="ECO:0000256" key="1">
    <source>
        <dbReference type="SAM" id="Phobius"/>
    </source>
</evidence>
<dbReference type="InterPro" id="IPR025565">
    <property type="entry name" value="DUF4328"/>
</dbReference>
<evidence type="ECO:0000313" key="3">
    <source>
        <dbReference type="EMBL" id="GAA0240870.1"/>
    </source>
</evidence>
<feature type="domain" description="DUF4328" evidence="2">
    <location>
        <begin position="61"/>
        <end position="156"/>
    </location>
</feature>
<keyword evidence="1" id="KW-0472">Membrane</keyword>
<feature type="transmembrane region" description="Helical" evidence="1">
    <location>
        <begin position="134"/>
        <end position="153"/>
    </location>
</feature>
<keyword evidence="1" id="KW-0812">Transmembrane</keyword>
<dbReference type="EMBL" id="BAAABU010000010">
    <property type="protein sequence ID" value="GAA0240870.1"/>
    <property type="molecule type" value="Genomic_DNA"/>
</dbReference>
<keyword evidence="1" id="KW-1133">Transmembrane helix</keyword>
<organism evidence="3 4">
    <name type="scientific">Saccharothrix mutabilis subsp. mutabilis</name>
    <dbReference type="NCBI Taxonomy" id="66855"/>
    <lineage>
        <taxon>Bacteria</taxon>
        <taxon>Bacillati</taxon>
        <taxon>Actinomycetota</taxon>
        <taxon>Actinomycetes</taxon>
        <taxon>Pseudonocardiales</taxon>
        <taxon>Pseudonocardiaceae</taxon>
        <taxon>Saccharothrix</taxon>
    </lineage>
</organism>
<dbReference type="RefSeq" id="WP_343935828.1">
    <property type="nucleotide sequence ID" value="NZ_BAAABU010000010.1"/>
</dbReference>
<reference evidence="4" key="1">
    <citation type="journal article" date="2019" name="Int. J. Syst. Evol. Microbiol.">
        <title>The Global Catalogue of Microorganisms (GCM) 10K type strain sequencing project: providing services to taxonomists for standard genome sequencing and annotation.</title>
        <authorList>
            <consortium name="The Broad Institute Genomics Platform"/>
            <consortium name="The Broad Institute Genome Sequencing Center for Infectious Disease"/>
            <person name="Wu L."/>
            <person name="Ma J."/>
        </authorList>
    </citation>
    <scope>NUCLEOTIDE SEQUENCE [LARGE SCALE GENOMIC DNA]</scope>
    <source>
        <strain evidence="4">JCM 3380</strain>
    </source>
</reference>
<comment type="caution">
    <text evidence="3">The sequence shown here is derived from an EMBL/GenBank/DDBJ whole genome shotgun (WGS) entry which is preliminary data.</text>
</comment>
<feature type="transmembrane region" description="Helical" evidence="1">
    <location>
        <begin position="173"/>
        <end position="191"/>
    </location>
</feature>
<evidence type="ECO:0000313" key="4">
    <source>
        <dbReference type="Proteomes" id="UP001500416"/>
    </source>
</evidence>
<sequence length="205" mass="22050">MTCYHCGAVAESFACGNCGAVPAPPDPMTRVMPRQRNLQPLENVLVVVLVVAALTALLALTNALAAVVQAVLSLVAAVLFLVWLWQARANTAHAEHRFSPEWVVAGWFVPLANFYIPLRVVLDVRRASLPEGGRTRAAVQVWAWWVAWCLSWVTSLEIHPGGFYVHFLPGGTWLSAVFLTVAGVGLAVTVAKVGREQRSAAGSGL</sequence>
<accession>A0ABP3DSL0</accession>
<dbReference type="Pfam" id="PF14219">
    <property type="entry name" value="DUF4328"/>
    <property type="match status" value="1"/>
</dbReference>
<feature type="transmembrane region" description="Helical" evidence="1">
    <location>
        <begin position="105"/>
        <end position="122"/>
    </location>
</feature>
<feature type="transmembrane region" description="Helical" evidence="1">
    <location>
        <begin position="41"/>
        <end position="60"/>
    </location>
</feature>